<proteinExistence type="predicted"/>
<organism evidence="1 2">
    <name type="scientific">Lysobacter antibioticus</name>
    <dbReference type="NCBI Taxonomy" id="84531"/>
    <lineage>
        <taxon>Bacteria</taxon>
        <taxon>Pseudomonadati</taxon>
        <taxon>Pseudomonadota</taxon>
        <taxon>Gammaproteobacteria</taxon>
        <taxon>Lysobacterales</taxon>
        <taxon>Lysobacteraceae</taxon>
        <taxon>Lysobacter</taxon>
    </lineage>
</organism>
<keyword evidence="2" id="KW-1185">Reference proteome</keyword>
<dbReference type="KEGG" id="lab:LA76x_0621"/>
<dbReference type="PATRIC" id="fig|84531.8.peg.647"/>
<reference evidence="1 2" key="1">
    <citation type="journal article" date="2015" name="BMC Genomics">
        <title>Comparative genomics and metabolic profiling of the genus Lysobacter.</title>
        <authorList>
            <person name="de Bruijn I."/>
            <person name="Cheng X."/>
            <person name="de Jager V."/>
            <person name="Exposito R.G."/>
            <person name="Watrous J."/>
            <person name="Patel N."/>
            <person name="Postma J."/>
            <person name="Dorrestein P.C."/>
            <person name="Kobayashi D."/>
            <person name="Raaijmakers J.M."/>
        </authorList>
    </citation>
    <scope>NUCLEOTIDE SEQUENCE [LARGE SCALE GENOMIC DNA]</scope>
    <source>
        <strain evidence="1 2">76</strain>
    </source>
</reference>
<dbReference type="Proteomes" id="UP000060787">
    <property type="component" value="Chromosome"/>
</dbReference>
<evidence type="ECO:0000313" key="1">
    <source>
        <dbReference type="EMBL" id="ALN78782.1"/>
    </source>
</evidence>
<gene>
    <name evidence="1" type="ORF">LA76x_0621</name>
</gene>
<dbReference type="EMBL" id="CP011129">
    <property type="protein sequence ID" value="ALN78782.1"/>
    <property type="molecule type" value="Genomic_DNA"/>
</dbReference>
<name>A0A0S2F5G3_LYSAN</name>
<protein>
    <submittedName>
        <fullName evidence="1">Uncharacterized protein</fullName>
    </submittedName>
</protein>
<dbReference type="AlphaFoldDB" id="A0A0S2F5G3"/>
<accession>A0A0S2F5G3</accession>
<evidence type="ECO:0000313" key="2">
    <source>
        <dbReference type="Proteomes" id="UP000060787"/>
    </source>
</evidence>
<sequence>MALRAWLMEIHRLAGRTIANPGCAAIEATHAVARCIRRRMTNESARRTDRGAAMNPRKNIADALASLLFLSALGFPASLPAQTVGLTCLGTETAQYNPGMTFTPQPVAFSVSGLLAPCAGVPLGVTSASYGTSGTANLSCEILSGVAPTPPLTVHWSDGTTSVIQPSTVVTQRPVGEVVRIESGQIVSGRFLGAATVRTVTLLQTQLDACSTTGVESVGGPVVLEIIKLL</sequence>